<comment type="pathway">
    <text evidence="2 14">Porphyrin-containing compound metabolism; protoporphyrin-IX biosynthesis; protoporphyrin-IX from protoporphyrinogen-IX: step 1/1.</text>
</comment>
<feature type="transmembrane region" description="Helical" evidence="14">
    <location>
        <begin position="94"/>
        <end position="111"/>
    </location>
</feature>
<feature type="transmembrane region" description="Helical" evidence="14">
    <location>
        <begin position="12"/>
        <end position="36"/>
    </location>
</feature>
<evidence type="ECO:0000256" key="10">
    <source>
        <dbReference type="ARBA" id="ARBA00023002"/>
    </source>
</evidence>
<evidence type="ECO:0000313" key="15">
    <source>
        <dbReference type="EMBL" id="MCX3263937.1"/>
    </source>
</evidence>
<organism evidence="15 16">
    <name type="scientific">Pedobacter agri</name>
    <dbReference type="NCBI Taxonomy" id="454586"/>
    <lineage>
        <taxon>Bacteria</taxon>
        <taxon>Pseudomonadati</taxon>
        <taxon>Bacteroidota</taxon>
        <taxon>Sphingobacteriia</taxon>
        <taxon>Sphingobacteriales</taxon>
        <taxon>Sphingobacteriaceae</taxon>
        <taxon>Pedobacter</taxon>
    </lineage>
</organism>
<evidence type="ECO:0000256" key="12">
    <source>
        <dbReference type="ARBA" id="ARBA00023136"/>
    </source>
</evidence>
<dbReference type="EC" id="1.3.99.-" evidence="14"/>
<comment type="similarity">
    <text evidence="3 14">Belongs to the HemJ family.</text>
</comment>
<sequence>MIETLQPYYYYFVAVHIVFVISWMAGLFYILSLFIYHTEANDKPEPEKSILVNQFTKMEATLWKIIATPAMIISVLAGVSMLTLHPMLLQMPWMHVKLGFVVGLLIYHFICQNIVKQLKRGEFKLSSFQLRLWRELATIFMIAIVFIVILKSAINWIYGLIGIMGVAMAIMIAVKLYKNYRLKNKLKE</sequence>
<comment type="function">
    <text evidence="14">Catalyzes the oxidation of protoporphyrinogen IX to protoporphyrin IX.</text>
</comment>
<reference evidence="15" key="1">
    <citation type="submission" date="2022-11" db="EMBL/GenBank/DDBJ databases">
        <authorList>
            <person name="Graham C."/>
            <person name="Newman J.D."/>
        </authorList>
    </citation>
    <scope>NUCLEOTIDE SEQUENCE</scope>
    <source>
        <strain evidence="15">DSM 19486</strain>
    </source>
</reference>
<keyword evidence="8 14" id="KW-0479">Metal-binding</keyword>
<evidence type="ECO:0000256" key="8">
    <source>
        <dbReference type="ARBA" id="ARBA00022723"/>
    </source>
</evidence>
<keyword evidence="6 14" id="KW-0349">Heme</keyword>
<feature type="transmembrane region" description="Helical" evidence="14">
    <location>
        <begin position="156"/>
        <end position="177"/>
    </location>
</feature>
<keyword evidence="7 14" id="KW-0812">Transmembrane</keyword>
<evidence type="ECO:0000256" key="13">
    <source>
        <dbReference type="ARBA" id="ARBA00048390"/>
    </source>
</evidence>
<evidence type="ECO:0000256" key="1">
    <source>
        <dbReference type="ARBA" id="ARBA00004651"/>
    </source>
</evidence>
<gene>
    <name evidence="15" type="ORF">OQZ29_04225</name>
</gene>
<feature type="binding site" description="axial binding residue" evidence="14">
    <location>
        <position position="16"/>
    </location>
    <ligand>
        <name>heme</name>
        <dbReference type="ChEBI" id="CHEBI:30413"/>
    </ligand>
    <ligandPart>
        <name>Fe</name>
        <dbReference type="ChEBI" id="CHEBI:18248"/>
    </ligandPart>
</feature>
<comment type="catalytic activity">
    <reaction evidence="13 14">
        <text>protoporphyrinogen IX + 3 A = protoporphyrin IX + 3 AH2</text>
        <dbReference type="Rhea" id="RHEA:62000"/>
        <dbReference type="ChEBI" id="CHEBI:13193"/>
        <dbReference type="ChEBI" id="CHEBI:17499"/>
        <dbReference type="ChEBI" id="CHEBI:57306"/>
        <dbReference type="ChEBI" id="CHEBI:57307"/>
    </reaction>
</comment>
<feature type="transmembrane region" description="Helical" evidence="14">
    <location>
        <begin position="65"/>
        <end position="88"/>
    </location>
</feature>
<keyword evidence="9 14" id="KW-1133">Transmembrane helix</keyword>
<keyword evidence="5 14" id="KW-1003">Cell membrane</keyword>
<dbReference type="RefSeq" id="WP_010602452.1">
    <property type="nucleotide sequence ID" value="NZ_JAPJUH010000001.1"/>
</dbReference>
<evidence type="ECO:0000256" key="11">
    <source>
        <dbReference type="ARBA" id="ARBA00023004"/>
    </source>
</evidence>
<evidence type="ECO:0000256" key="2">
    <source>
        <dbReference type="ARBA" id="ARBA00005073"/>
    </source>
</evidence>
<dbReference type="EMBL" id="JAPJUH010000001">
    <property type="protein sequence ID" value="MCX3263937.1"/>
    <property type="molecule type" value="Genomic_DNA"/>
</dbReference>
<dbReference type="GO" id="GO:0006782">
    <property type="term" value="P:protoporphyrinogen IX biosynthetic process"/>
    <property type="evidence" value="ECO:0007669"/>
    <property type="project" value="UniProtKB-UniRule"/>
</dbReference>
<dbReference type="PANTHER" id="PTHR40255:SF1">
    <property type="entry name" value="PROTOPORPHYRINOGEN IX OXIDASE"/>
    <property type="match status" value="1"/>
</dbReference>
<dbReference type="HAMAP" id="MF_02239">
    <property type="entry name" value="HemJ"/>
    <property type="match status" value="1"/>
</dbReference>
<keyword evidence="10 14" id="KW-0560">Oxidoreductase</keyword>
<evidence type="ECO:0000313" key="16">
    <source>
        <dbReference type="Proteomes" id="UP001142592"/>
    </source>
</evidence>
<name>A0A9X3I7N0_9SPHI</name>
<accession>A0A9X3I7N0</accession>
<keyword evidence="16" id="KW-1185">Reference proteome</keyword>
<evidence type="ECO:0000256" key="5">
    <source>
        <dbReference type="ARBA" id="ARBA00022475"/>
    </source>
</evidence>
<dbReference type="AlphaFoldDB" id="A0A9X3I7N0"/>
<feature type="transmembrane region" description="Helical" evidence="14">
    <location>
        <begin position="132"/>
        <end position="150"/>
    </location>
</feature>
<dbReference type="Proteomes" id="UP001142592">
    <property type="component" value="Unassembled WGS sequence"/>
</dbReference>
<evidence type="ECO:0000256" key="4">
    <source>
        <dbReference type="ARBA" id="ARBA00017504"/>
    </source>
</evidence>
<proteinExistence type="inferred from homology"/>
<comment type="subcellular location">
    <subcellularLocation>
        <location evidence="1 14">Cell membrane</location>
        <topology evidence="1 14">Multi-pass membrane protein</topology>
    </subcellularLocation>
</comment>
<evidence type="ECO:0000256" key="9">
    <source>
        <dbReference type="ARBA" id="ARBA00022989"/>
    </source>
</evidence>
<dbReference type="InterPro" id="IPR005265">
    <property type="entry name" value="HemJ-like"/>
</dbReference>
<evidence type="ECO:0000256" key="7">
    <source>
        <dbReference type="ARBA" id="ARBA00022692"/>
    </source>
</evidence>
<dbReference type="Pfam" id="PF03653">
    <property type="entry name" value="UPF0093"/>
    <property type="match status" value="1"/>
</dbReference>
<keyword evidence="12 14" id="KW-0472">Membrane</keyword>
<evidence type="ECO:0000256" key="14">
    <source>
        <dbReference type="HAMAP-Rule" id="MF_02239"/>
    </source>
</evidence>
<keyword evidence="11 14" id="KW-0408">Iron</keyword>
<feature type="binding site" description="axial binding residue" evidence="14">
    <location>
        <position position="97"/>
    </location>
    <ligand>
        <name>heme</name>
        <dbReference type="ChEBI" id="CHEBI:30413"/>
    </ligand>
    <ligandPart>
        <name>Fe</name>
        <dbReference type="ChEBI" id="CHEBI:18248"/>
    </ligandPart>
</feature>
<protein>
    <recommendedName>
        <fullName evidence="4 14">Protoporphyrinogen IX oxidase</fullName>
        <shortName evidence="14">PPO</shortName>
        <ecNumber evidence="14">1.3.99.-</ecNumber>
    </recommendedName>
</protein>
<comment type="caution">
    <text evidence="15">The sequence shown here is derived from an EMBL/GenBank/DDBJ whole genome shotgun (WGS) entry which is preliminary data.</text>
</comment>
<dbReference type="GO" id="GO:0046872">
    <property type="term" value="F:metal ion binding"/>
    <property type="evidence" value="ECO:0007669"/>
    <property type="project" value="UniProtKB-KW"/>
</dbReference>
<dbReference type="GO" id="GO:0005886">
    <property type="term" value="C:plasma membrane"/>
    <property type="evidence" value="ECO:0007669"/>
    <property type="project" value="UniProtKB-SubCell"/>
</dbReference>
<evidence type="ECO:0000256" key="3">
    <source>
        <dbReference type="ARBA" id="ARBA00006501"/>
    </source>
</evidence>
<comment type="cofactor">
    <cofactor evidence="14">
        <name>heme b</name>
        <dbReference type="ChEBI" id="CHEBI:60344"/>
    </cofactor>
    <text evidence="14">Binds 1 heme b (iron(II)-protoporphyrin IX) group per subunit.</text>
</comment>
<evidence type="ECO:0000256" key="6">
    <source>
        <dbReference type="ARBA" id="ARBA00022617"/>
    </source>
</evidence>
<dbReference type="GO" id="GO:0070818">
    <property type="term" value="F:protoporphyrinogen oxidase activity"/>
    <property type="evidence" value="ECO:0007669"/>
    <property type="project" value="UniProtKB-UniRule"/>
</dbReference>
<dbReference type="PANTHER" id="PTHR40255">
    <property type="entry name" value="UPF0093 MEMBRANE PROTEIN SLR1790"/>
    <property type="match status" value="1"/>
</dbReference>
<comment type="subunit">
    <text evidence="14">Homodimer.</text>
</comment>